<proteinExistence type="predicted"/>
<sequence length="118" mass="13108">MSSIMTSIRQVDGGSVIKSGDTSSVFKFEILDDDFVKKDLTGTGKLAIFNSKNVILYQDVEVDHGSFNFKFDKVVAPGYYKLEIKLDGYVFPTGDFEIRVRPSFNPANSVPESAEDPK</sequence>
<name>A0A8S5TPP8_9CAUD</name>
<protein>
    <submittedName>
        <fullName evidence="1">BppU domain protein</fullName>
    </submittedName>
</protein>
<dbReference type="EMBL" id="BK032873">
    <property type="protein sequence ID" value="DAF65091.1"/>
    <property type="molecule type" value="Genomic_DNA"/>
</dbReference>
<reference evidence="1" key="1">
    <citation type="journal article" date="2021" name="Proc. Natl. Acad. Sci. U.S.A.">
        <title>A Catalog of Tens of Thousands of Viruses from Human Metagenomes Reveals Hidden Associations with Chronic Diseases.</title>
        <authorList>
            <person name="Tisza M.J."/>
            <person name="Buck C.B."/>
        </authorList>
    </citation>
    <scope>NUCLEOTIDE SEQUENCE</scope>
    <source>
        <strain evidence="1">Ctb6217</strain>
    </source>
</reference>
<organism evidence="1">
    <name type="scientific">Siphoviridae sp. ctb6217</name>
    <dbReference type="NCBI Taxonomy" id="2827898"/>
    <lineage>
        <taxon>Viruses</taxon>
        <taxon>Duplodnaviria</taxon>
        <taxon>Heunggongvirae</taxon>
        <taxon>Uroviricota</taxon>
        <taxon>Caudoviricetes</taxon>
    </lineage>
</organism>
<evidence type="ECO:0000313" key="1">
    <source>
        <dbReference type="EMBL" id="DAF65091.1"/>
    </source>
</evidence>
<accession>A0A8S5TPP8</accession>